<dbReference type="PROSITE" id="PS00211">
    <property type="entry name" value="ABC_TRANSPORTER_1"/>
    <property type="match status" value="1"/>
</dbReference>
<feature type="region of interest" description="Disordered" evidence="6">
    <location>
        <begin position="1"/>
        <end position="23"/>
    </location>
</feature>
<dbReference type="AlphaFoldDB" id="A0AA41TY86"/>
<evidence type="ECO:0000313" key="9">
    <source>
        <dbReference type="Proteomes" id="UP001165378"/>
    </source>
</evidence>
<sequence>MNATSPTAETPDASQAPDAPAADRTDDALAIRGLSAGYRGVPAVRDIDLQVPAGSILALLGPNGAGKTTTLRAAAGLLPVLGGSVTVLGTPIAGRVEHATRAGLCLIPDNRGVFHRLTVAENLRLARSKDGYGPALDRFPQLRGLLNRRCGLLSGGEQQLLAIARTLLLRPRVLLVDEMSMGLSPVAVQRILPELRRVADEDGTAIVLVEQHIDQALSVADEAAVMHHGRIVLTGPAAELRQDRARIQRAYFGD</sequence>
<evidence type="ECO:0000256" key="1">
    <source>
        <dbReference type="ARBA" id="ARBA00005417"/>
    </source>
</evidence>
<accession>A0AA41TY86</accession>
<protein>
    <submittedName>
        <fullName evidence="8">ATP-binding cassette domain-containing protein</fullName>
    </submittedName>
</protein>
<dbReference type="Pfam" id="PF00005">
    <property type="entry name" value="ABC_tran"/>
    <property type="match status" value="1"/>
</dbReference>
<keyword evidence="3" id="KW-0547">Nucleotide-binding</keyword>
<feature type="domain" description="ABC transporter" evidence="7">
    <location>
        <begin position="29"/>
        <end position="253"/>
    </location>
</feature>
<dbReference type="GO" id="GO:0016887">
    <property type="term" value="F:ATP hydrolysis activity"/>
    <property type="evidence" value="ECO:0007669"/>
    <property type="project" value="InterPro"/>
</dbReference>
<keyword evidence="4 8" id="KW-0067">ATP-binding</keyword>
<dbReference type="SMART" id="SM00382">
    <property type="entry name" value="AAA"/>
    <property type="match status" value="1"/>
</dbReference>
<dbReference type="Proteomes" id="UP001165378">
    <property type="component" value="Unassembled WGS sequence"/>
</dbReference>
<dbReference type="PROSITE" id="PS50893">
    <property type="entry name" value="ABC_TRANSPORTER_2"/>
    <property type="match status" value="1"/>
</dbReference>
<dbReference type="InterPro" id="IPR027417">
    <property type="entry name" value="P-loop_NTPase"/>
</dbReference>
<dbReference type="Gene3D" id="3.40.50.300">
    <property type="entry name" value="P-loop containing nucleotide triphosphate hydrolases"/>
    <property type="match status" value="1"/>
</dbReference>
<evidence type="ECO:0000259" key="7">
    <source>
        <dbReference type="PROSITE" id="PS50893"/>
    </source>
</evidence>
<dbReference type="GO" id="GO:0015658">
    <property type="term" value="F:branched-chain amino acid transmembrane transporter activity"/>
    <property type="evidence" value="ECO:0007669"/>
    <property type="project" value="TreeGrafter"/>
</dbReference>
<dbReference type="RefSeq" id="WP_235049906.1">
    <property type="nucleotide sequence ID" value="NZ_JAKFHA010000001.1"/>
</dbReference>
<evidence type="ECO:0000256" key="3">
    <source>
        <dbReference type="ARBA" id="ARBA00022741"/>
    </source>
</evidence>
<dbReference type="GO" id="GO:0005524">
    <property type="term" value="F:ATP binding"/>
    <property type="evidence" value="ECO:0007669"/>
    <property type="project" value="UniProtKB-KW"/>
</dbReference>
<dbReference type="InterPro" id="IPR052156">
    <property type="entry name" value="BCAA_Transport_ATP-bd_LivF"/>
</dbReference>
<dbReference type="EMBL" id="JAKFHA010000001">
    <property type="protein sequence ID" value="MCF2525885.1"/>
    <property type="molecule type" value="Genomic_DNA"/>
</dbReference>
<evidence type="ECO:0000256" key="6">
    <source>
        <dbReference type="SAM" id="MobiDB-lite"/>
    </source>
</evidence>
<dbReference type="PANTHER" id="PTHR43820:SF4">
    <property type="entry name" value="HIGH-AFFINITY BRANCHED-CHAIN AMINO ACID TRANSPORT ATP-BINDING PROTEIN LIVF"/>
    <property type="match status" value="1"/>
</dbReference>
<evidence type="ECO:0000256" key="2">
    <source>
        <dbReference type="ARBA" id="ARBA00022448"/>
    </source>
</evidence>
<dbReference type="PANTHER" id="PTHR43820">
    <property type="entry name" value="HIGH-AFFINITY BRANCHED-CHAIN AMINO ACID TRANSPORT ATP-BINDING PROTEIN LIVF"/>
    <property type="match status" value="1"/>
</dbReference>
<dbReference type="InterPro" id="IPR017871">
    <property type="entry name" value="ABC_transporter-like_CS"/>
</dbReference>
<gene>
    <name evidence="8" type="ORF">LZ495_01415</name>
</gene>
<evidence type="ECO:0000256" key="5">
    <source>
        <dbReference type="ARBA" id="ARBA00022970"/>
    </source>
</evidence>
<dbReference type="InterPro" id="IPR003593">
    <property type="entry name" value="AAA+_ATPase"/>
</dbReference>
<organism evidence="8 9">
    <name type="scientific">Yinghuangia soli</name>
    <dbReference type="NCBI Taxonomy" id="2908204"/>
    <lineage>
        <taxon>Bacteria</taxon>
        <taxon>Bacillati</taxon>
        <taxon>Actinomycetota</taxon>
        <taxon>Actinomycetes</taxon>
        <taxon>Kitasatosporales</taxon>
        <taxon>Streptomycetaceae</taxon>
        <taxon>Yinghuangia</taxon>
    </lineage>
</organism>
<dbReference type="SUPFAM" id="SSF52540">
    <property type="entry name" value="P-loop containing nucleoside triphosphate hydrolases"/>
    <property type="match status" value="1"/>
</dbReference>
<keyword evidence="5" id="KW-0029">Amino-acid transport</keyword>
<dbReference type="GO" id="GO:0015807">
    <property type="term" value="P:L-amino acid transport"/>
    <property type="evidence" value="ECO:0007669"/>
    <property type="project" value="TreeGrafter"/>
</dbReference>
<comment type="caution">
    <text evidence="8">The sequence shown here is derived from an EMBL/GenBank/DDBJ whole genome shotgun (WGS) entry which is preliminary data.</text>
</comment>
<feature type="compositionally biased region" description="Low complexity" evidence="6">
    <location>
        <begin position="11"/>
        <end position="20"/>
    </location>
</feature>
<comment type="similarity">
    <text evidence="1">Belongs to the ABC transporter superfamily.</text>
</comment>
<proteinExistence type="inferred from homology"/>
<evidence type="ECO:0000313" key="8">
    <source>
        <dbReference type="EMBL" id="MCF2525885.1"/>
    </source>
</evidence>
<name>A0AA41TY86_9ACTN</name>
<evidence type="ECO:0000256" key="4">
    <source>
        <dbReference type="ARBA" id="ARBA00022840"/>
    </source>
</evidence>
<dbReference type="InterPro" id="IPR003439">
    <property type="entry name" value="ABC_transporter-like_ATP-bd"/>
</dbReference>
<keyword evidence="2" id="KW-0813">Transport</keyword>
<keyword evidence="9" id="KW-1185">Reference proteome</keyword>
<reference evidence="8" key="1">
    <citation type="submission" date="2022-01" db="EMBL/GenBank/DDBJ databases">
        <title>Genome-Based Taxonomic Classification of the Phylum Actinobacteria.</title>
        <authorList>
            <person name="Gao Y."/>
        </authorList>
    </citation>
    <scope>NUCLEOTIDE SEQUENCE</scope>
    <source>
        <strain evidence="8">KLBMP 8922</strain>
    </source>
</reference>